<reference evidence="1 2" key="1">
    <citation type="submission" date="2021-03" db="EMBL/GenBank/DDBJ databases">
        <title>Gelidibacter sp. nov., isolated from costal sediment.</title>
        <authorList>
            <person name="Lun K.-Y."/>
        </authorList>
    </citation>
    <scope>NUCLEOTIDE SEQUENCE [LARGE SCALE GENOMIC DNA]</scope>
    <source>
        <strain evidence="1 2">DF109</strain>
    </source>
</reference>
<evidence type="ECO:0000313" key="1">
    <source>
        <dbReference type="EMBL" id="MBO3098541.1"/>
    </source>
</evidence>
<dbReference type="Proteomes" id="UP000681315">
    <property type="component" value="Unassembled WGS sequence"/>
</dbReference>
<dbReference type="RefSeq" id="WP_208233674.1">
    <property type="nucleotide sequence ID" value="NZ_JAGEVG010000010.1"/>
</dbReference>
<name>A0ABS3ST92_9FLAO</name>
<dbReference type="EMBL" id="JAGEVG010000010">
    <property type="protein sequence ID" value="MBO3098541.1"/>
    <property type="molecule type" value="Genomic_DNA"/>
</dbReference>
<accession>A0ABS3ST92</accession>
<proteinExistence type="predicted"/>
<gene>
    <name evidence="1" type="ORF">J4051_09695</name>
</gene>
<sequence length="75" mass="8609">MIFTACAGYETDPCDVQHVIINGERVPDYIFPVNGGFENGDKYYHQKYGVVIYVNGEWFDASEKVIEDLEIKTKQ</sequence>
<organism evidence="1 2">
    <name type="scientific">Gelidibacter pelagius</name>
    <dbReference type="NCBI Taxonomy" id="2819985"/>
    <lineage>
        <taxon>Bacteria</taxon>
        <taxon>Pseudomonadati</taxon>
        <taxon>Bacteroidota</taxon>
        <taxon>Flavobacteriia</taxon>
        <taxon>Flavobacteriales</taxon>
        <taxon>Flavobacteriaceae</taxon>
        <taxon>Gelidibacter</taxon>
    </lineage>
</organism>
<protein>
    <submittedName>
        <fullName evidence="1">Uncharacterized protein</fullName>
    </submittedName>
</protein>
<comment type="caution">
    <text evidence="1">The sequence shown here is derived from an EMBL/GenBank/DDBJ whole genome shotgun (WGS) entry which is preliminary data.</text>
</comment>
<evidence type="ECO:0000313" key="2">
    <source>
        <dbReference type="Proteomes" id="UP000681315"/>
    </source>
</evidence>
<keyword evidence="2" id="KW-1185">Reference proteome</keyword>